<protein>
    <submittedName>
        <fullName evidence="1">Uncharacterized protein</fullName>
    </submittedName>
</protein>
<dbReference type="Proteomes" id="UP000608530">
    <property type="component" value="Unassembled WGS sequence"/>
</dbReference>
<dbReference type="RefSeq" id="WP_200115993.1">
    <property type="nucleotide sequence ID" value="NZ_JAEHOH010000017.1"/>
</dbReference>
<reference evidence="1" key="1">
    <citation type="submission" date="2020-12" db="EMBL/GenBank/DDBJ databases">
        <title>Leucobacter sp. CAS1, isolated from Chromium sludge.</title>
        <authorList>
            <person name="Xu Z."/>
        </authorList>
    </citation>
    <scope>NUCLEOTIDE SEQUENCE</scope>
    <source>
        <strain evidence="1">CSA1</strain>
    </source>
</reference>
<evidence type="ECO:0000313" key="2">
    <source>
        <dbReference type="Proteomes" id="UP000608530"/>
    </source>
</evidence>
<organism evidence="1 2">
    <name type="scientific">Leucobacter chromiisoli</name>
    <dbReference type="NCBI Taxonomy" id="2796471"/>
    <lineage>
        <taxon>Bacteria</taxon>
        <taxon>Bacillati</taxon>
        <taxon>Actinomycetota</taxon>
        <taxon>Actinomycetes</taxon>
        <taxon>Micrococcales</taxon>
        <taxon>Microbacteriaceae</taxon>
        <taxon>Leucobacter</taxon>
    </lineage>
</organism>
<gene>
    <name evidence="1" type="ORF">JD276_12510</name>
</gene>
<evidence type="ECO:0000313" key="1">
    <source>
        <dbReference type="EMBL" id="MBK0419857.1"/>
    </source>
</evidence>
<name>A0A934QB49_9MICO</name>
<dbReference type="EMBL" id="JAEHOH010000017">
    <property type="protein sequence ID" value="MBK0419857.1"/>
    <property type="molecule type" value="Genomic_DNA"/>
</dbReference>
<keyword evidence="2" id="KW-1185">Reference proteome</keyword>
<accession>A0A934QB49</accession>
<dbReference type="AlphaFoldDB" id="A0A934QB49"/>
<comment type="caution">
    <text evidence="1">The sequence shown here is derived from an EMBL/GenBank/DDBJ whole genome shotgun (WGS) entry which is preliminary data.</text>
</comment>
<sequence>MQRKQYIFTFGDAWDLRSLIGSPPLGPELCGRRLSVGAFRVRSGERFGDFRELRLRARAEIMEHIVDQVPDVLVLVLDAVDRLRVAKAESLARGLAMDAAHTSAMLTGLDLSVVPLVIHVAWERDVLVSALLGGRFHRVFADGSVPIEVAQLERAPPQVLISEGEL</sequence>
<proteinExistence type="predicted"/>